<gene>
    <name evidence="3" type="ORF">EUA06_06160</name>
</gene>
<accession>A0A4Q2RUK9</accession>
<evidence type="ECO:0000313" key="4">
    <source>
        <dbReference type="Proteomes" id="UP000291838"/>
    </source>
</evidence>
<name>A0A4Q2RUK9_9ACTN</name>
<keyword evidence="3" id="KW-0326">Glycosidase</keyword>
<dbReference type="InterPro" id="IPR018711">
    <property type="entry name" value="NAGPA"/>
</dbReference>
<evidence type="ECO:0000259" key="2">
    <source>
        <dbReference type="Pfam" id="PF09992"/>
    </source>
</evidence>
<organism evidence="3 4">
    <name type="scientific">Nocardioides glacieisoli</name>
    <dbReference type="NCBI Taxonomy" id="1168730"/>
    <lineage>
        <taxon>Bacteria</taxon>
        <taxon>Bacillati</taxon>
        <taxon>Actinomycetota</taxon>
        <taxon>Actinomycetes</taxon>
        <taxon>Propionibacteriales</taxon>
        <taxon>Nocardioidaceae</taxon>
        <taxon>Nocardioides</taxon>
    </lineage>
</organism>
<feature type="domain" description="Phosphodiester glycosidase" evidence="2">
    <location>
        <begin position="262"/>
        <end position="425"/>
    </location>
</feature>
<dbReference type="PANTHER" id="PTHR40446">
    <property type="entry name" value="N-ACETYLGLUCOSAMINE-1-PHOSPHODIESTER ALPHA-N-ACETYLGLUCOSAMINIDASE"/>
    <property type="match status" value="1"/>
</dbReference>
<dbReference type="OrthoDB" id="9809781at2"/>
<feature type="compositionally biased region" description="Polar residues" evidence="1">
    <location>
        <begin position="46"/>
        <end position="61"/>
    </location>
</feature>
<reference evidence="3 4" key="1">
    <citation type="submission" date="2019-01" db="EMBL/GenBank/DDBJ databases">
        <title>Novel species of Nocardioides.</title>
        <authorList>
            <person name="Liu Q."/>
            <person name="Xin Y.-H."/>
        </authorList>
    </citation>
    <scope>NUCLEOTIDE SEQUENCE [LARGE SCALE GENOMIC DNA]</scope>
    <source>
        <strain evidence="3 4">HLT3-15</strain>
    </source>
</reference>
<comment type="caution">
    <text evidence="3">The sequence shown here is derived from an EMBL/GenBank/DDBJ whole genome shotgun (WGS) entry which is preliminary data.</text>
</comment>
<dbReference type="GO" id="GO:0016798">
    <property type="term" value="F:hydrolase activity, acting on glycosyl bonds"/>
    <property type="evidence" value="ECO:0007669"/>
    <property type="project" value="UniProtKB-KW"/>
</dbReference>
<protein>
    <submittedName>
        <fullName evidence="3">Phosphodiester glycosidase family protein</fullName>
    </submittedName>
</protein>
<proteinExistence type="predicted"/>
<dbReference type="EMBL" id="SDWS01000002">
    <property type="protein sequence ID" value="RYB92528.1"/>
    <property type="molecule type" value="Genomic_DNA"/>
</dbReference>
<dbReference type="AlphaFoldDB" id="A0A4Q2RUK9"/>
<keyword evidence="3" id="KW-0378">Hydrolase</keyword>
<dbReference type="PANTHER" id="PTHR40446:SF2">
    <property type="entry name" value="N-ACETYLGLUCOSAMINE-1-PHOSPHODIESTER ALPHA-N-ACETYLGLUCOSAMINIDASE"/>
    <property type="match status" value="1"/>
</dbReference>
<dbReference type="Pfam" id="PF09992">
    <property type="entry name" value="NAGPA"/>
    <property type="match status" value="1"/>
</dbReference>
<keyword evidence="4" id="KW-1185">Reference proteome</keyword>
<sequence>MPLLPRRPALTFATAGVLVAGLAIGSGVGPSVATDRDGASAREGFGSTSSNGYRGRNQTSDGKPGVVVGPPVNLRGRAAVVANETAYEIAPGVTLREWDQVDGRQPVGQVKINLVTVNLDAPNLSFGPLTPSFVTTRRTVSQLGRWGNALTAVNGDFFDIGRTDAPMGVTVDPAEGILTGSRDGWIPGVNSTLWFDSSGPHVSPLSIQYRIRQKPGLIVNGFNHPRIPKGRVGIFTHEFNRTKGYLVTDGKKRAREIVLRKNRVVSNKPTLSNGLKIRSKDRVIIGAGRAAAELKSLKKGQKVTLAKRVEGGRPTAAISGDRPLIVNGVKTVINNTIAHPRTAVGIDIDNRRLYILVVDGRSATSRGYTMVELADFMTALGVENAINLDGGGSSAMYTRNGTGAMGVVNEPSDGGERKVANGFGLMYAGELPPVVNLVPVPTPTPTPTPTVPPTTAPPTTPPPT</sequence>
<evidence type="ECO:0000256" key="1">
    <source>
        <dbReference type="SAM" id="MobiDB-lite"/>
    </source>
</evidence>
<feature type="region of interest" description="Disordered" evidence="1">
    <location>
        <begin position="440"/>
        <end position="464"/>
    </location>
</feature>
<dbReference type="Proteomes" id="UP000291838">
    <property type="component" value="Unassembled WGS sequence"/>
</dbReference>
<feature type="region of interest" description="Disordered" evidence="1">
    <location>
        <begin position="29"/>
        <end position="69"/>
    </location>
</feature>
<dbReference type="RefSeq" id="WP_129474133.1">
    <property type="nucleotide sequence ID" value="NZ_SDWS01000002.1"/>
</dbReference>
<evidence type="ECO:0000313" key="3">
    <source>
        <dbReference type="EMBL" id="RYB92528.1"/>
    </source>
</evidence>